<evidence type="ECO:0000259" key="13">
    <source>
        <dbReference type="PROSITE" id="PS50109"/>
    </source>
</evidence>
<dbReference type="InterPro" id="IPR003660">
    <property type="entry name" value="HAMP_dom"/>
</dbReference>
<dbReference type="InterPro" id="IPR050428">
    <property type="entry name" value="TCS_sensor_his_kinase"/>
</dbReference>
<evidence type="ECO:0000313" key="15">
    <source>
        <dbReference type="EMBL" id="RMI43665.1"/>
    </source>
</evidence>
<keyword evidence="8 12" id="KW-1133">Transmembrane helix</keyword>
<dbReference type="CDD" id="cd00082">
    <property type="entry name" value="HisKA"/>
    <property type="match status" value="1"/>
</dbReference>
<dbReference type="OrthoDB" id="9786919at2"/>
<dbReference type="EC" id="2.7.13.3" evidence="3"/>
<evidence type="ECO:0000256" key="8">
    <source>
        <dbReference type="ARBA" id="ARBA00022989"/>
    </source>
</evidence>
<dbReference type="GO" id="GO:0005886">
    <property type="term" value="C:plasma membrane"/>
    <property type="evidence" value="ECO:0007669"/>
    <property type="project" value="UniProtKB-SubCell"/>
</dbReference>
<dbReference type="EMBL" id="RFFG01000024">
    <property type="protein sequence ID" value="RMI43665.1"/>
    <property type="molecule type" value="Genomic_DNA"/>
</dbReference>
<dbReference type="SUPFAM" id="SSF55874">
    <property type="entry name" value="ATPase domain of HSP90 chaperone/DNA topoisomerase II/histidine kinase"/>
    <property type="match status" value="1"/>
</dbReference>
<dbReference type="SMART" id="SM00304">
    <property type="entry name" value="HAMP"/>
    <property type="match status" value="1"/>
</dbReference>
<evidence type="ECO:0000259" key="14">
    <source>
        <dbReference type="PROSITE" id="PS50885"/>
    </source>
</evidence>
<dbReference type="RefSeq" id="WP_122195123.1">
    <property type="nucleotide sequence ID" value="NZ_JBHSKC010000008.1"/>
</dbReference>
<evidence type="ECO:0000313" key="16">
    <source>
        <dbReference type="Proteomes" id="UP000282674"/>
    </source>
</evidence>
<keyword evidence="4" id="KW-0597">Phosphoprotein</keyword>
<dbReference type="CDD" id="cd06225">
    <property type="entry name" value="HAMP"/>
    <property type="match status" value="1"/>
</dbReference>
<reference evidence="15 16" key="1">
    <citation type="submission" date="2018-10" db="EMBL/GenBank/DDBJ databases">
        <title>Isolation from soil.</title>
        <authorList>
            <person name="Hu J."/>
        </authorList>
    </citation>
    <scope>NUCLEOTIDE SEQUENCE [LARGE SCALE GENOMIC DNA]</scope>
    <source>
        <strain evidence="15 16">NEAU-Ht49</strain>
    </source>
</reference>
<keyword evidence="16" id="KW-1185">Reference proteome</keyword>
<dbReference type="FunFam" id="1.10.287.130:FF:000001">
    <property type="entry name" value="Two-component sensor histidine kinase"/>
    <property type="match status" value="1"/>
</dbReference>
<keyword evidence="5" id="KW-0808">Transferase</keyword>
<dbReference type="InterPro" id="IPR003661">
    <property type="entry name" value="HisK_dim/P_dom"/>
</dbReference>
<evidence type="ECO:0000256" key="11">
    <source>
        <dbReference type="SAM" id="MobiDB-lite"/>
    </source>
</evidence>
<dbReference type="InterPro" id="IPR005467">
    <property type="entry name" value="His_kinase_dom"/>
</dbReference>
<evidence type="ECO:0000256" key="7">
    <source>
        <dbReference type="ARBA" id="ARBA00022777"/>
    </source>
</evidence>
<dbReference type="InterPro" id="IPR036097">
    <property type="entry name" value="HisK_dim/P_sf"/>
</dbReference>
<dbReference type="PANTHER" id="PTHR45436">
    <property type="entry name" value="SENSOR HISTIDINE KINASE YKOH"/>
    <property type="match status" value="1"/>
</dbReference>
<dbReference type="PRINTS" id="PR00344">
    <property type="entry name" value="BCTRLSENSOR"/>
</dbReference>
<evidence type="ECO:0000256" key="4">
    <source>
        <dbReference type="ARBA" id="ARBA00022553"/>
    </source>
</evidence>
<feature type="transmembrane region" description="Helical" evidence="12">
    <location>
        <begin position="37"/>
        <end position="60"/>
    </location>
</feature>
<dbReference type="SMART" id="SM00388">
    <property type="entry name" value="HisKA"/>
    <property type="match status" value="1"/>
</dbReference>
<gene>
    <name evidence="15" type="ORF">EBO15_15635</name>
</gene>
<feature type="domain" description="Histidine kinase" evidence="13">
    <location>
        <begin position="287"/>
        <end position="513"/>
    </location>
</feature>
<comment type="caution">
    <text evidence="15">The sequence shown here is derived from an EMBL/GenBank/DDBJ whole genome shotgun (WGS) entry which is preliminary data.</text>
</comment>
<keyword evidence="9" id="KW-0902">Two-component regulatory system</keyword>
<evidence type="ECO:0000256" key="12">
    <source>
        <dbReference type="SAM" id="Phobius"/>
    </source>
</evidence>
<dbReference type="Pfam" id="PF00672">
    <property type="entry name" value="HAMP"/>
    <property type="match status" value="1"/>
</dbReference>
<sequence length="515" mass="54565">MTGPAKPPAAGRARQQVAGRAERVLRALLPRTLRARLTLGLVALLAFCCLAVGVATVTALHGFLVGRVDEQITALGPRLAAGLEHERRPDADNRIPDTRGVPPNTFAARLFGGKVTAAGVVHDRTVEGVPISEADSRALAALPPDREPRTVHLSALHGYRVAAYTGDDHDVLVTGLPLRPVEETTRRLVLVEAAVFGIVLALAAAAAAGWVWLTLRPLRRVAATASRVAELPLASGEVALPERVPDADPRTEVGRVGAAFNRMLGHVADALARRHASEERLRSFAADASHELRTPVATIRGHAELALRRRDGDTDRVPGDVRHALGRIQAESVRMGDLVEDLLLLARLDTGRPLAAEPVDLTRMVLDAVADARAAGPDHRWAMELPEEPVTVRGDEHRLHQMLANLLANARTHTPAGTRVTVRLERPRAGAGAGEGSGAVLEVQDDGPGVPADLRSEVFDRFVRGDKGRSRASGSTGLGLAIVAGVAAAHGGRADLDSAPGRTVFRVTLPGRPPE</sequence>
<comment type="subcellular location">
    <subcellularLocation>
        <location evidence="2">Cell membrane</location>
    </subcellularLocation>
</comment>
<organism evidence="15 16">
    <name type="scientific">Actinomadura harenae</name>
    <dbReference type="NCBI Taxonomy" id="2483351"/>
    <lineage>
        <taxon>Bacteria</taxon>
        <taxon>Bacillati</taxon>
        <taxon>Actinomycetota</taxon>
        <taxon>Actinomycetes</taxon>
        <taxon>Streptosporangiales</taxon>
        <taxon>Thermomonosporaceae</taxon>
        <taxon>Actinomadura</taxon>
    </lineage>
</organism>
<keyword evidence="7 15" id="KW-0418">Kinase</keyword>
<dbReference type="PANTHER" id="PTHR45436:SF5">
    <property type="entry name" value="SENSOR HISTIDINE KINASE TRCS"/>
    <property type="match status" value="1"/>
</dbReference>
<keyword evidence="6 12" id="KW-0812">Transmembrane</keyword>
<dbReference type="Pfam" id="PF02518">
    <property type="entry name" value="HATPase_c"/>
    <property type="match status" value="1"/>
</dbReference>
<dbReference type="PROSITE" id="PS50885">
    <property type="entry name" value="HAMP"/>
    <property type="match status" value="1"/>
</dbReference>
<dbReference type="Gene3D" id="6.10.340.10">
    <property type="match status" value="1"/>
</dbReference>
<comment type="catalytic activity">
    <reaction evidence="1">
        <text>ATP + protein L-histidine = ADP + protein N-phospho-L-histidine.</text>
        <dbReference type="EC" id="2.7.13.3"/>
    </reaction>
</comment>
<dbReference type="SMART" id="SM00387">
    <property type="entry name" value="HATPase_c"/>
    <property type="match status" value="1"/>
</dbReference>
<evidence type="ECO:0000256" key="2">
    <source>
        <dbReference type="ARBA" id="ARBA00004236"/>
    </source>
</evidence>
<proteinExistence type="predicted"/>
<evidence type="ECO:0000256" key="10">
    <source>
        <dbReference type="ARBA" id="ARBA00023136"/>
    </source>
</evidence>
<dbReference type="Gene3D" id="1.10.287.130">
    <property type="match status" value="1"/>
</dbReference>
<dbReference type="Proteomes" id="UP000282674">
    <property type="component" value="Unassembled WGS sequence"/>
</dbReference>
<dbReference type="GO" id="GO:0000155">
    <property type="term" value="F:phosphorelay sensor kinase activity"/>
    <property type="evidence" value="ECO:0007669"/>
    <property type="project" value="InterPro"/>
</dbReference>
<dbReference type="Gene3D" id="3.30.565.10">
    <property type="entry name" value="Histidine kinase-like ATPase, C-terminal domain"/>
    <property type="match status" value="1"/>
</dbReference>
<evidence type="ECO:0000256" key="5">
    <source>
        <dbReference type="ARBA" id="ARBA00022679"/>
    </source>
</evidence>
<evidence type="ECO:0000256" key="1">
    <source>
        <dbReference type="ARBA" id="ARBA00000085"/>
    </source>
</evidence>
<keyword evidence="10 12" id="KW-0472">Membrane</keyword>
<dbReference type="InterPro" id="IPR003594">
    <property type="entry name" value="HATPase_dom"/>
</dbReference>
<dbReference type="AlphaFoldDB" id="A0A3M2M5B3"/>
<evidence type="ECO:0000256" key="3">
    <source>
        <dbReference type="ARBA" id="ARBA00012438"/>
    </source>
</evidence>
<feature type="transmembrane region" description="Helical" evidence="12">
    <location>
        <begin position="188"/>
        <end position="213"/>
    </location>
</feature>
<dbReference type="SUPFAM" id="SSF47384">
    <property type="entry name" value="Homodimeric domain of signal transducing histidine kinase"/>
    <property type="match status" value="1"/>
</dbReference>
<evidence type="ECO:0000256" key="9">
    <source>
        <dbReference type="ARBA" id="ARBA00023012"/>
    </source>
</evidence>
<dbReference type="InterPro" id="IPR004358">
    <property type="entry name" value="Sig_transdc_His_kin-like_C"/>
</dbReference>
<dbReference type="InterPro" id="IPR036890">
    <property type="entry name" value="HATPase_C_sf"/>
</dbReference>
<feature type="domain" description="HAMP" evidence="14">
    <location>
        <begin position="212"/>
        <end position="272"/>
    </location>
</feature>
<dbReference type="Pfam" id="PF00512">
    <property type="entry name" value="HisKA"/>
    <property type="match status" value="1"/>
</dbReference>
<name>A0A3M2M5B3_9ACTN</name>
<accession>A0A3M2M5B3</accession>
<evidence type="ECO:0000256" key="6">
    <source>
        <dbReference type="ARBA" id="ARBA00022692"/>
    </source>
</evidence>
<protein>
    <recommendedName>
        <fullName evidence="3">histidine kinase</fullName>
        <ecNumber evidence="3">2.7.13.3</ecNumber>
    </recommendedName>
</protein>
<feature type="region of interest" description="Disordered" evidence="11">
    <location>
        <begin position="429"/>
        <end position="449"/>
    </location>
</feature>
<dbReference type="CDD" id="cd00075">
    <property type="entry name" value="HATPase"/>
    <property type="match status" value="1"/>
</dbReference>
<dbReference type="PROSITE" id="PS50109">
    <property type="entry name" value="HIS_KIN"/>
    <property type="match status" value="1"/>
</dbReference>